<organism evidence="1 2">
    <name type="scientific">Pontibacillus salipaludis</name>
    <dbReference type="NCBI Taxonomy" id="1697394"/>
    <lineage>
        <taxon>Bacteria</taxon>
        <taxon>Bacillati</taxon>
        <taxon>Bacillota</taxon>
        <taxon>Bacilli</taxon>
        <taxon>Bacillales</taxon>
        <taxon>Bacillaceae</taxon>
        <taxon>Pontibacillus</taxon>
    </lineage>
</organism>
<sequence length="59" mass="6120">MDFVKVLGSLRLMGAWPCCGAARFPAGSWEVSSFATLSVGSPLGSFSRGSLAAPQQDLT</sequence>
<name>A0ABQ1QCU2_9BACI</name>
<keyword evidence="2" id="KW-1185">Reference proteome</keyword>
<reference evidence="2" key="1">
    <citation type="journal article" date="2019" name="Int. J. Syst. Evol. Microbiol.">
        <title>The Global Catalogue of Microorganisms (GCM) 10K type strain sequencing project: providing services to taxonomists for standard genome sequencing and annotation.</title>
        <authorList>
            <consortium name="The Broad Institute Genomics Platform"/>
            <consortium name="The Broad Institute Genome Sequencing Center for Infectious Disease"/>
            <person name="Wu L."/>
            <person name="Ma J."/>
        </authorList>
    </citation>
    <scope>NUCLEOTIDE SEQUENCE [LARGE SCALE GENOMIC DNA]</scope>
    <source>
        <strain evidence="2">CGMCC 1.15353</strain>
    </source>
</reference>
<accession>A0ABQ1QCU2</accession>
<comment type="caution">
    <text evidence="1">The sequence shown here is derived from an EMBL/GenBank/DDBJ whole genome shotgun (WGS) entry which is preliminary data.</text>
</comment>
<dbReference type="Proteomes" id="UP000642571">
    <property type="component" value="Unassembled WGS sequence"/>
</dbReference>
<evidence type="ECO:0000313" key="1">
    <source>
        <dbReference type="EMBL" id="GGD23283.1"/>
    </source>
</evidence>
<dbReference type="EMBL" id="BMIN01000018">
    <property type="protein sequence ID" value="GGD23283.1"/>
    <property type="molecule type" value="Genomic_DNA"/>
</dbReference>
<proteinExistence type="predicted"/>
<gene>
    <name evidence="1" type="ORF">GCM10011389_33750</name>
</gene>
<protein>
    <submittedName>
        <fullName evidence="1">Uncharacterized protein</fullName>
    </submittedName>
</protein>
<evidence type="ECO:0000313" key="2">
    <source>
        <dbReference type="Proteomes" id="UP000642571"/>
    </source>
</evidence>